<dbReference type="Gene3D" id="3.30.530.20">
    <property type="match status" value="1"/>
</dbReference>
<evidence type="ECO:0000256" key="1">
    <source>
        <dbReference type="ARBA" id="ARBA00006817"/>
    </source>
</evidence>
<protein>
    <recommendedName>
        <fullName evidence="2">Activator of Hsp90 ATPase homologue 1/2-like C-terminal domain-containing protein</fullName>
    </recommendedName>
</protein>
<dbReference type="KEGG" id="uru:DSM104443_02083"/>
<dbReference type="InterPro" id="IPR013538">
    <property type="entry name" value="ASHA1/2-like_C"/>
</dbReference>
<dbReference type="EMBL" id="CP053069">
    <property type="protein sequence ID" value="QJR11012.1"/>
    <property type="molecule type" value="Genomic_DNA"/>
</dbReference>
<dbReference type="InterPro" id="IPR023393">
    <property type="entry name" value="START-like_dom_sf"/>
</dbReference>
<dbReference type="CDD" id="cd08899">
    <property type="entry name" value="SRPBCC_CalC_Aha1-like_6"/>
    <property type="match status" value="1"/>
</dbReference>
<dbReference type="Pfam" id="PF08327">
    <property type="entry name" value="AHSA1"/>
    <property type="match status" value="1"/>
</dbReference>
<organism evidence="3 4">
    <name type="scientific">Usitatibacter rugosus</name>
    <dbReference type="NCBI Taxonomy" id="2732067"/>
    <lineage>
        <taxon>Bacteria</taxon>
        <taxon>Pseudomonadati</taxon>
        <taxon>Pseudomonadota</taxon>
        <taxon>Betaproteobacteria</taxon>
        <taxon>Nitrosomonadales</taxon>
        <taxon>Usitatibacteraceae</taxon>
        <taxon>Usitatibacter</taxon>
    </lineage>
</organism>
<evidence type="ECO:0000313" key="3">
    <source>
        <dbReference type="EMBL" id="QJR11012.1"/>
    </source>
</evidence>
<comment type="similarity">
    <text evidence="1">Belongs to the AHA1 family.</text>
</comment>
<accession>A0A6M4GVD8</accession>
<dbReference type="AlphaFoldDB" id="A0A6M4GVD8"/>
<name>A0A6M4GVD8_9PROT</name>
<gene>
    <name evidence="3" type="ORF">DSM104443_02083</name>
</gene>
<keyword evidence="4" id="KW-1185">Reference proteome</keyword>
<reference evidence="3 4" key="1">
    <citation type="submission" date="2020-04" db="EMBL/GenBank/DDBJ databases">
        <title>Usitatibacter rugosus gen. nov., sp. nov. and Usitatibacter palustris sp. nov., novel members of Usitatibacteraceae fam. nov. within the order Nitrosomonadales isolated from soil.</title>
        <authorList>
            <person name="Huber K.J."/>
            <person name="Neumann-Schaal M."/>
            <person name="Geppert A."/>
            <person name="Luckner M."/>
            <person name="Wanner G."/>
            <person name="Overmann J."/>
        </authorList>
    </citation>
    <scope>NUCLEOTIDE SEQUENCE [LARGE SCALE GENOMIC DNA]</scope>
    <source>
        <strain evidence="3 4">0125_3</strain>
    </source>
</reference>
<feature type="domain" description="Activator of Hsp90 ATPase homologue 1/2-like C-terminal" evidence="2">
    <location>
        <begin position="22"/>
        <end position="147"/>
    </location>
</feature>
<sequence length="172" mass="19183">MNDFAQAIATDTLRLERLLPGPIERVWSYLTDGEKRSQWFCGGSLEPREGGKSVLLFDHDKLSDESYPADFAGMKGKSFTGTVLVYDPPRALGYTFENGGSEVLFELTPKGKDTLLVVTHRKVATRKDMVGFSSGWDTHLGILADLLAGQKPRGFWTTHQGLRKEYEKRIAA</sequence>
<evidence type="ECO:0000313" key="4">
    <source>
        <dbReference type="Proteomes" id="UP000501534"/>
    </source>
</evidence>
<dbReference type="SUPFAM" id="SSF55961">
    <property type="entry name" value="Bet v1-like"/>
    <property type="match status" value="1"/>
</dbReference>
<dbReference type="Proteomes" id="UP000501534">
    <property type="component" value="Chromosome"/>
</dbReference>
<dbReference type="RefSeq" id="WP_171091980.1">
    <property type="nucleotide sequence ID" value="NZ_CP053069.1"/>
</dbReference>
<proteinExistence type="inferred from homology"/>
<evidence type="ECO:0000259" key="2">
    <source>
        <dbReference type="Pfam" id="PF08327"/>
    </source>
</evidence>